<dbReference type="Gene3D" id="1.10.240.10">
    <property type="entry name" value="Tyrosyl-Transfer RNA Synthetase"/>
    <property type="match status" value="1"/>
</dbReference>
<dbReference type="Proteomes" id="UP000504634">
    <property type="component" value="Unplaced"/>
</dbReference>
<evidence type="ECO:0000256" key="11">
    <source>
        <dbReference type="ARBA" id="ARBA00023146"/>
    </source>
</evidence>
<dbReference type="PROSITE" id="PS50886">
    <property type="entry name" value="TRBD"/>
    <property type="match status" value="1"/>
</dbReference>
<dbReference type="InterPro" id="IPR051270">
    <property type="entry name" value="Tyrosine-tRNA_ligase_regulator"/>
</dbReference>
<dbReference type="FunFam" id="2.40.50.140:FF:000047">
    <property type="entry name" value="tyrosine--tRNA ligase, cytoplasmic isoform X2"/>
    <property type="match status" value="1"/>
</dbReference>
<evidence type="ECO:0000256" key="4">
    <source>
        <dbReference type="ARBA" id="ARBA00022490"/>
    </source>
</evidence>
<evidence type="ECO:0000256" key="10">
    <source>
        <dbReference type="ARBA" id="ARBA00022917"/>
    </source>
</evidence>
<evidence type="ECO:0000256" key="5">
    <source>
        <dbReference type="ARBA" id="ARBA00022555"/>
    </source>
</evidence>
<dbReference type="CDD" id="cd02799">
    <property type="entry name" value="tRNA_bind_EMAP-II_like"/>
    <property type="match status" value="1"/>
</dbReference>
<keyword evidence="9 14" id="KW-0694">RNA-binding</keyword>
<dbReference type="PANTHER" id="PTHR11586">
    <property type="entry name" value="TRNA-AMINOACYLATION COFACTOR ARC1 FAMILY MEMBER"/>
    <property type="match status" value="1"/>
</dbReference>
<dbReference type="InterPro" id="IPR002547">
    <property type="entry name" value="tRNA-bd_dom"/>
</dbReference>
<evidence type="ECO:0000256" key="9">
    <source>
        <dbReference type="ARBA" id="ARBA00022884"/>
    </source>
</evidence>
<keyword evidence="12" id="KW-0539">Nucleus</keyword>
<dbReference type="InterPro" id="IPR014729">
    <property type="entry name" value="Rossmann-like_a/b/a_fold"/>
</dbReference>
<evidence type="ECO:0000256" key="7">
    <source>
        <dbReference type="ARBA" id="ARBA00022741"/>
    </source>
</evidence>
<dbReference type="GO" id="GO:0005524">
    <property type="term" value="F:ATP binding"/>
    <property type="evidence" value="ECO:0007669"/>
    <property type="project" value="UniProtKB-KW"/>
</dbReference>
<dbReference type="GO" id="GO:0004831">
    <property type="term" value="F:tyrosine-tRNA ligase activity"/>
    <property type="evidence" value="ECO:0007669"/>
    <property type="project" value="UniProtKB-EC"/>
</dbReference>
<name>A0A6J2T6G9_DROLE</name>
<keyword evidence="8 15" id="KW-0067">ATP-binding</keyword>
<dbReference type="GO" id="GO:0006950">
    <property type="term" value="P:response to stress"/>
    <property type="evidence" value="ECO:0007669"/>
    <property type="project" value="UniProtKB-ARBA"/>
</dbReference>
<dbReference type="GO" id="GO:0000049">
    <property type="term" value="F:tRNA binding"/>
    <property type="evidence" value="ECO:0007669"/>
    <property type="project" value="UniProtKB-UniRule"/>
</dbReference>
<dbReference type="SUPFAM" id="SSF50249">
    <property type="entry name" value="Nucleic acid-binding proteins"/>
    <property type="match status" value="1"/>
</dbReference>
<dbReference type="InterPro" id="IPR002305">
    <property type="entry name" value="aa-tRNA-synth_Ic"/>
</dbReference>
<evidence type="ECO:0000259" key="16">
    <source>
        <dbReference type="PROSITE" id="PS50886"/>
    </source>
</evidence>
<evidence type="ECO:0000256" key="6">
    <source>
        <dbReference type="ARBA" id="ARBA00022598"/>
    </source>
</evidence>
<gene>
    <name evidence="18" type="primary">LOC115622663</name>
</gene>
<evidence type="ECO:0000256" key="14">
    <source>
        <dbReference type="PROSITE-ProRule" id="PRU00209"/>
    </source>
</evidence>
<proteinExistence type="inferred from homology"/>
<dbReference type="GO" id="GO:0005634">
    <property type="term" value="C:nucleus"/>
    <property type="evidence" value="ECO:0007669"/>
    <property type="project" value="UniProtKB-SubCell"/>
</dbReference>
<keyword evidence="4" id="KW-0963">Cytoplasm</keyword>
<dbReference type="RefSeq" id="XP_030372536.1">
    <property type="nucleotide sequence ID" value="XM_030516676.1"/>
</dbReference>
<evidence type="ECO:0000256" key="13">
    <source>
        <dbReference type="ARBA" id="ARBA00048400"/>
    </source>
</evidence>
<dbReference type="Gene3D" id="3.40.50.620">
    <property type="entry name" value="HUPs"/>
    <property type="match status" value="1"/>
</dbReference>
<evidence type="ECO:0000256" key="2">
    <source>
        <dbReference type="ARBA" id="ARBA00004496"/>
    </source>
</evidence>
<comment type="subcellular location">
    <subcellularLocation>
        <location evidence="2">Cytoplasm</location>
    </subcellularLocation>
    <subcellularLocation>
        <location evidence="1">Nucleus</location>
    </subcellularLocation>
</comment>
<dbReference type="FunFam" id="3.40.50.620:FF:000040">
    <property type="entry name" value="Tyrosine--tRNA ligase"/>
    <property type="match status" value="1"/>
</dbReference>
<dbReference type="Gene3D" id="2.40.50.140">
    <property type="entry name" value="Nucleic acid-binding proteins"/>
    <property type="match status" value="1"/>
</dbReference>
<dbReference type="CDD" id="cd00805">
    <property type="entry name" value="TyrRS_core"/>
    <property type="match status" value="1"/>
</dbReference>
<reference evidence="18" key="1">
    <citation type="submission" date="2025-08" db="UniProtKB">
        <authorList>
            <consortium name="RefSeq"/>
        </authorList>
    </citation>
    <scope>IDENTIFICATION</scope>
    <source>
        <strain evidence="18">11010-0011.00</strain>
        <tissue evidence="18">Whole body</tissue>
    </source>
</reference>
<dbReference type="GeneID" id="115622663"/>
<keyword evidence="7 15" id="KW-0547">Nucleotide-binding</keyword>
<evidence type="ECO:0000256" key="12">
    <source>
        <dbReference type="ARBA" id="ARBA00023242"/>
    </source>
</evidence>
<dbReference type="PANTHER" id="PTHR11586:SF43">
    <property type="entry name" value="TYROSINE--TRNA LIGASE, CYTOPLASMIC"/>
    <property type="match status" value="1"/>
</dbReference>
<dbReference type="Pfam" id="PF01588">
    <property type="entry name" value="tRNA_bind"/>
    <property type="match status" value="1"/>
</dbReference>
<feature type="domain" description="TRNA-binding" evidence="16">
    <location>
        <begin position="364"/>
        <end position="467"/>
    </location>
</feature>
<comment type="similarity">
    <text evidence="3 15">Belongs to the class-I aminoacyl-tRNA synthetase family.</text>
</comment>
<comment type="catalytic activity">
    <reaction evidence="13">
        <text>tRNA(Tyr) + L-tyrosine + ATP = L-tyrosyl-tRNA(Tyr) + AMP + diphosphate + H(+)</text>
        <dbReference type="Rhea" id="RHEA:10220"/>
        <dbReference type="Rhea" id="RHEA-COMP:9706"/>
        <dbReference type="Rhea" id="RHEA-COMP:9707"/>
        <dbReference type="ChEBI" id="CHEBI:15378"/>
        <dbReference type="ChEBI" id="CHEBI:30616"/>
        <dbReference type="ChEBI" id="CHEBI:33019"/>
        <dbReference type="ChEBI" id="CHEBI:58315"/>
        <dbReference type="ChEBI" id="CHEBI:78442"/>
        <dbReference type="ChEBI" id="CHEBI:78536"/>
        <dbReference type="ChEBI" id="CHEBI:456215"/>
        <dbReference type="EC" id="6.1.1.1"/>
    </reaction>
    <physiologicalReaction direction="left-to-right" evidence="13">
        <dbReference type="Rhea" id="RHEA:10221"/>
    </physiologicalReaction>
</comment>
<dbReference type="InterPro" id="IPR002307">
    <property type="entry name" value="Tyr-tRNA-ligase"/>
</dbReference>
<accession>A0A6J2T6G9</accession>
<keyword evidence="17" id="KW-1185">Reference proteome</keyword>
<evidence type="ECO:0000256" key="15">
    <source>
        <dbReference type="RuleBase" id="RU361234"/>
    </source>
</evidence>
<keyword evidence="6 15" id="KW-0436">Ligase</keyword>
<evidence type="ECO:0000313" key="17">
    <source>
        <dbReference type="Proteomes" id="UP000504634"/>
    </source>
</evidence>
<dbReference type="PRINTS" id="PR01040">
    <property type="entry name" value="TRNASYNTHTYR"/>
</dbReference>
<evidence type="ECO:0000256" key="1">
    <source>
        <dbReference type="ARBA" id="ARBA00004123"/>
    </source>
</evidence>
<keyword evidence="5 14" id="KW-0820">tRNA-binding</keyword>
<dbReference type="NCBIfam" id="TIGR00234">
    <property type="entry name" value="tyrS"/>
    <property type="match status" value="1"/>
</dbReference>
<dbReference type="GO" id="GO:0005737">
    <property type="term" value="C:cytoplasm"/>
    <property type="evidence" value="ECO:0007669"/>
    <property type="project" value="UniProtKB-SubCell"/>
</dbReference>
<keyword evidence="11 15" id="KW-0030">Aminoacyl-tRNA synthetase</keyword>
<dbReference type="FunFam" id="1.10.240.10:FF:000004">
    <property type="entry name" value="Tyrosine--tRNA ligase"/>
    <property type="match status" value="1"/>
</dbReference>
<protein>
    <recommendedName>
        <fullName evidence="15">Tyrosine--tRNA ligase</fullName>
        <ecNumber evidence="15">6.1.1.1</ecNumber>
    </recommendedName>
    <alternativeName>
        <fullName evidence="15">Tyrosyl-tRNA synthetase</fullName>
    </alternativeName>
</protein>
<dbReference type="EC" id="6.1.1.1" evidence="15"/>
<keyword evidence="10 15" id="KW-0648">Protein biosynthesis</keyword>
<evidence type="ECO:0000313" key="18">
    <source>
        <dbReference type="RefSeq" id="XP_030372536.1"/>
    </source>
</evidence>
<organism evidence="17 18">
    <name type="scientific">Drosophila lebanonensis</name>
    <name type="common">Fruit fly</name>
    <name type="synonym">Scaptodrosophila lebanonensis</name>
    <dbReference type="NCBI Taxonomy" id="7225"/>
    <lineage>
        <taxon>Eukaryota</taxon>
        <taxon>Metazoa</taxon>
        <taxon>Ecdysozoa</taxon>
        <taxon>Arthropoda</taxon>
        <taxon>Hexapoda</taxon>
        <taxon>Insecta</taxon>
        <taxon>Pterygota</taxon>
        <taxon>Neoptera</taxon>
        <taxon>Endopterygota</taxon>
        <taxon>Diptera</taxon>
        <taxon>Brachycera</taxon>
        <taxon>Muscomorpha</taxon>
        <taxon>Ephydroidea</taxon>
        <taxon>Drosophilidae</taxon>
        <taxon>Scaptodrosophila</taxon>
    </lineage>
</organism>
<dbReference type="SUPFAM" id="SSF52374">
    <property type="entry name" value="Nucleotidylyl transferase"/>
    <property type="match status" value="1"/>
</dbReference>
<dbReference type="InterPro" id="IPR012340">
    <property type="entry name" value="NA-bd_OB-fold"/>
</dbReference>
<sequence>MVELTPEEKKQLITRNLQETLGEDKLTQILKERDLKVYWGTATTGKPHVAYFVPMSKIADFLKAGCEVTILFADLHAYLDNMKAPWSLLQLRTQYYEQIIKAMLSSIGVPLEKLKFVKGTDYQLSKEYTLDVYKLSSVVTHHDAKKAGAEVVKQVEHPLLSGLLYPGLQALDEEYLKVDAQFGGVDQRKIFTFSEKYLPQLGYEKRIHFMNPMVPGLAGGKMSSSEEDSKIGLLDSPSDVKKKLKKAFCEPGNIADNGLLSFVKHVLFSLFKEGEGFEIKRSPDNGGDITFNNHTDLEKYYADNKLHPGDLKASVENYINRLLDPIRKTFEQPELKKLSASAYPPPAKVKANAAPAAGSADEDAPYRLDIRVGKVIEVARHPDADTLYVLKIDLAEAQPRTIISGLVKFATTEQLDQRLVAVLCNLKPSKMRGILSEGMVLCTSNADHTVVEPIIVPVNAAPGSRLAFEGYSGTPDEQLNPKKKVWEKLSVDFKTNADGVAVWRDNFLLTPEGEQLTSKLANCAIK</sequence>
<dbReference type="NCBIfam" id="NF006330">
    <property type="entry name" value="PRK08560.1"/>
    <property type="match status" value="1"/>
</dbReference>
<dbReference type="OrthoDB" id="197206at2759"/>
<dbReference type="Pfam" id="PF00579">
    <property type="entry name" value="tRNA-synt_1b"/>
    <property type="match status" value="1"/>
</dbReference>
<evidence type="ECO:0000256" key="8">
    <source>
        <dbReference type="ARBA" id="ARBA00022840"/>
    </source>
</evidence>
<dbReference type="CTD" id="39829"/>
<evidence type="ECO:0000256" key="3">
    <source>
        <dbReference type="ARBA" id="ARBA00005594"/>
    </source>
</evidence>
<dbReference type="GO" id="GO:0006437">
    <property type="term" value="P:tyrosyl-tRNA aminoacylation"/>
    <property type="evidence" value="ECO:0007669"/>
    <property type="project" value="InterPro"/>
</dbReference>
<dbReference type="AlphaFoldDB" id="A0A6J2T6G9"/>